<dbReference type="PANTHER" id="PTHR30185:SF13">
    <property type="entry name" value="LICABCH OPERON REGULATOR-RELATED"/>
    <property type="match status" value="1"/>
</dbReference>
<gene>
    <name evidence="4" type="ORF">RAK27_18885</name>
</gene>
<comment type="caution">
    <text evidence="4">The sequence shown here is derived from an EMBL/GenBank/DDBJ whole genome shotgun (WGS) entry which is preliminary data.</text>
</comment>
<dbReference type="RefSeq" id="WP_322809866.1">
    <property type="nucleotide sequence ID" value="NZ_JAVBVO010000024.1"/>
</dbReference>
<dbReference type="AlphaFoldDB" id="A0AAW9KB62"/>
<evidence type="ECO:0000313" key="5">
    <source>
        <dbReference type="Proteomes" id="UP001290462"/>
    </source>
</evidence>
<evidence type="ECO:0000256" key="2">
    <source>
        <dbReference type="ARBA" id="ARBA00023163"/>
    </source>
</evidence>
<dbReference type="Proteomes" id="UP001290462">
    <property type="component" value="Unassembled WGS sequence"/>
</dbReference>
<dbReference type="InterPro" id="IPR007737">
    <property type="entry name" value="Mga_HTH"/>
</dbReference>
<proteinExistence type="predicted"/>
<dbReference type="InterPro" id="IPR050661">
    <property type="entry name" value="BglG_antiterminators"/>
</dbReference>
<dbReference type="PANTHER" id="PTHR30185">
    <property type="entry name" value="CRYPTIC BETA-GLUCOSIDE BGL OPERON ANTITERMINATOR"/>
    <property type="match status" value="1"/>
</dbReference>
<sequence>MDKNIERTIKLIQFLYSYNKFVSAEELAGFIGLSSKTIKLELENISEYLKANDFGLYVTKQNSNYYLERNPIHYLGSLIFNLNQKSTYFFMTVHLFYNEFNLKKTFNNNYYSDSYYYKSKTNYEKKIQKFGLNLSNSPTHLIGDEQFIRFYFYSFYWKNYDKIEWPFTHLKKEQAIEIIQKIEQSIQIYFTETEQLKLAYWIAIIVNRIRNQNYLSHKWTSINLNHVDEKSKTDSDWMKFIFVKQIKADGHIWKEERDFFLSIILLILDAENWGKLISKKKIIYQSGDMLDFSIQFCKNSEKFFRLKKGVNWKTIIYAAYRIVYHQLVLNRKFDAYIITYKRDLLSVPLFNKVYQKFIMEWMDSTNELWDSYQKKPEIYEELKYIVLNSIDIKTYQPSLNTYLYLTKGELEELIVMEHLSKLNYNWIFQKNINDSVDLIITDSLLEKESYPELYFFWNDTSIENNLISLKCFLEK</sequence>
<keyword evidence="2" id="KW-0804">Transcription</keyword>
<evidence type="ECO:0000256" key="1">
    <source>
        <dbReference type="ARBA" id="ARBA00023015"/>
    </source>
</evidence>
<evidence type="ECO:0000313" key="4">
    <source>
        <dbReference type="EMBL" id="MDZ5760712.1"/>
    </source>
</evidence>
<organism evidence="4 5">
    <name type="scientific">Carnobacterium maltaromaticum</name>
    <name type="common">Carnobacterium piscicola</name>
    <dbReference type="NCBI Taxonomy" id="2751"/>
    <lineage>
        <taxon>Bacteria</taxon>
        <taxon>Bacillati</taxon>
        <taxon>Bacillota</taxon>
        <taxon>Bacilli</taxon>
        <taxon>Lactobacillales</taxon>
        <taxon>Carnobacteriaceae</taxon>
        <taxon>Carnobacterium</taxon>
    </lineage>
</organism>
<keyword evidence="1" id="KW-0805">Transcription regulation</keyword>
<dbReference type="EMBL" id="JAVBVO010000024">
    <property type="protein sequence ID" value="MDZ5760712.1"/>
    <property type="molecule type" value="Genomic_DNA"/>
</dbReference>
<name>A0AAW9KB62_CARML</name>
<evidence type="ECO:0000259" key="3">
    <source>
        <dbReference type="Pfam" id="PF05043"/>
    </source>
</evidence>
<feature type="domain" description="Mga helix-turn-helix" evidence="3">
    <location>
        <begin position="78"/>
        <end position="156"/>
    </location>
</feature>
<dbReference type="Pfam" id="PF05043">
    <property type="entry name" value="Mga"/>
    <property type="match status" value="1"/>
</dbReference>
<protein>
    <submittedName>
        <fullName evidence="4">Helix-turn-helix domain-containing protein</fullName>
    </submittedName>
</protein>
<accession>A0AAW9KB62</accession>
<reference evidence="4" key="1">
    <citation type="submission" date="2023-08" db="EMBL/GenBank/DDBJ databases">
        <title>Genomic characterization of piscicolin 126 produced by Carnobacterium maltaromaticum CM22 strain isolated from salmon (Salmo salar).</title>
        <authorList>
            <person name="Gonzalez-Gragera E."/>
            <person name="Garcia-Lopez J.D."/>
            <person name="Teso-Perez C."/>
            <person name="Gimenez-Hernandez I."/>
            <person name="Peralta-Sanchez J.M."/>
            <person name="Valdivia E."/>
            <person name="Montalban-Lopez M."/>
            <person name="Martin-Platero A.M."/>
            <person name="Banos A."/>
            <person name="Martinez-Bueno M."/>
        </authorList>
    </citation>
    <scope>NUCLEOTIDE SEQUENCE</scope>
    <source>
        <strain evidence="4">CM22</strain>
    </source>
</reference>